<keyword evidence="4" id="KW-1185">Reference proteome</keyword>
<feature type="compositionally biased region" description="Basic residues" evidence="1">
    <location>
        <begin position="23"/>
        <end position="35"/>
    </location>
</feature>
<reference evidence="3 4" key="1">
    <citation type="submission" date="2016-12" db="EMBL/GenBank/DDBJ databases">
        <title>The draft genome sequence of Actinophytocola xinjiangensis.</title>
        <authorList>
            <person name="Wang W."/>
            <person name="Yuan L."/>
        </authorList>
    </citation>
    <scope>NUCLEOTIDE SEQUENCE [LARGE SCALE GENOMIC DNA]</scope>
    <source>
        <strain evidence="3 4">CGMCC 4.4663</strain>
    </source>
</reference>
<evidence type="ECO:0000313" key="4">
    <source>
        <dbReference type="Proteomes" id="UP000185696"/>
    </source>
</evidence>
<name>A0A7Z0WJ71_9PSEU</name>
<proteinExistence type="predicted"/>
<evidence type="ECO:0000313" key="3">
    <source>
        <dbReference type="EMBL" id="OLF08531.1"/>
    </source>
</evidence>
<evidence type="ECO:0000259" key="2">
    <source>
        <dbReference type="Pfam" id="PF03551"/>
    </source>
</evidence>
<dbReference type="PANTHER" id="PTHR43252">
    <property type="entry name" value="TRANSCRIPTIONAL REGULATOR YQJI"/>
    <property type="match status" value="1"/>
</dbReference>
<dbReference type="SUPFAM" id="SSF46785">
    <property type="entry name" value="Winged helix' DNA-binding domain"/>
    <property type="match status" value="1"/>
</dbReference>
<dbReference type="InterPro" id="IPR005149">
    <property type="entry name" value="Tscrpt_reg_PadR_N"/>
</dbReference>
<dbReference type="InterPro" id="IPR011991">
    <property type="entry name" value="ArsR-like_HTH"/>
</dbReference>
<dbReference type="CDD" id="cd00090">
    <property type="entry name" value="HTH_ARSR"/>
    <property type="match status" value="1"/>
</dbReference>
<protein>
    <submittedName>
        <fullName evidence="3">PadR family transcriptional regulator</fullName>
    </submittedName>
</protein>
<gene>
    <name evidence="3" type="ORF">BLA60_23935</name>
</gene>
<dbReference type="EMBL" id="MSIF01000012">
    <property type="protein sequence ID" value="OLF08531.1"/>
    <property type="molecule type" value="Genomic_DNA"/>
</dbReference>
<evidence type="ECO:0000256" key="1">
    <source>
        <dbReference type="SAM" id="MobiDB-lite"/>
    </source>
</evidence>
<feature type="domain" description="Transcription regulator PadR N-terminal" evidence="2">
    <location>
        <begin position="43"/>
        <end position="112"/>
    </location>
</feature>
<accession>A0A7Z0WJ71</accession>
<comment type="caution">
    <text evidence="3">The sequence shown here is derived from an EMBL/GenBank/DDBJ whole genome shotgun (WGS) entry which is preliminary data.</text>
</comment>
<dbReference type="Gene3D" id="1.10.10.10">
    <property type="entry name" value="Winged helix-like DNA-binding domain superfamily/Winged helix DNA-binding domain"/>
    <property type="match status" value="1"/>
</dbReference>
<dbReference type="InterPro" id="IPR036388">
    <property type="entry name" value="WH-like_DNA-bd_sf"/>
</dbReference>
<feature type="compositionally biased region" description="Pro residues" evidence="1">
    <location>
        <begin position="1"/>
        <end position="13"/>
    </location>
</feature>
<dbReference type="InterPro" id="IPR036390">
    <property type="entry name" value="WH_DNA-bd_sf"/>
</dbReference>
<dbReference type="AlphaFoldDB" id="A0A7Z0WJ71"/>
<feature type="region of interest" description="Disordered" evidence="1">
    <location>
        <begin position="1"/>
        <end position="38"/>
    </location>
</feature>
<dbReference type="PANTHER" id="PTHR43252:SF2">
    <property type="entry name" value="TRANSCRIPTION REGULATOR, PADR-LIKE FAMILY"/>
    <property type="match status" value="1"/>
</dbReference>
<sequence length="188" mass="20525">MPPVPPFGWPPGPSFGEPGGPRGRGHRRGPGRRSRRGDVRAAILALLAERPMHGYEMIQEITERSGQYWRPSPGSVYPTLQLLADEGLVEITEGSGSKRHYALTDEGRQAAAKHEGNPPWEQIAQDVDPTDVSLRDAIGQLMGATVQVANAATEGQKKRAIEVLNTARRELYTLLGETEPAPTDDEQE</sequence>
<organism evidence="3 4">
    <name type="scientific">Actinophytocola xinjiangensis</name>
    <dbReference type="NCBI Taxonomy" id="485602"/>
    <lineage>
        <taxon>Bacteria</taxon>
        <taxon>Bacillati</taxon>
        <taxon>Actinomycetota</taxon>
        <taxon>Actinomycetes</taxon>
        <taxon>Pseudonocardiales</taxon>
        <taxon>Pseudonocardiaceae</taxon>
    </lineage>
</organism>
<dbReference type="Proteomes" id="UP000185696">
    <property type="component" value="Unassembled WGS sequence"/>
</dbReference>
<dbReference type="Pfam" id="PF03551">
    <property type="entry name" value="PadR"/>
    <property type="match status" value="1"/>
</dbReference>